<comment type="similarity">
    <text evidence="1 3">Belongs to the UreD family.</text>
</comment>
<keyword evidence="2 3" id="KW-0143">Chaperone</keyword>
<dbReference type="GO" id="GO:0016151">
    <property type="term" value="F:nickel cation binding"/>
    <property type="evidence" value="ECO:0007669"/>
    <property type="project" value="UniProtKB-UniRule"/>
</dbReference>
<dbReference type="HAMAP" id="MF_01384">
    <property type="entry name" value="UreD"/>
    <property type="match status" value="1"/>
</dbReference>
<comment type="subunit">
    <text evidence="3">UreD, UreF and UreG form a complex that acts as a GTP-hydrolysis-dependent molecular chaperone, activating the urease apoprotein by helping to assemble the nickel containing metallocenter of UreC. The UreE protein probably delivers the nickel.</text>
</comment>
<dbReference type="RefSeq" id="WP_114593239.1">
    <property type="nucleotide sequence ID" value="NZ_CP031165.1"/>
</dbReference>
<dbReference type="Proteomes" id="UP000264006">
    <property type="component" value="Chromosome"/>
</dbReference>
<dbReference type="PANTHER" id="PTHR33643:SF1">
    <property type="entry name" value="UREASE ACCESSORY PROTEIN D"/>
    <property type="match status" value="1"/>
</dbReference>
<name>A0A346Y3D2_9ACTN</name>
<reference evidence="5 6" key="1">
    <citation type="submission" date="2018-09" db="EMBL/GenBank/DDBJ databases">
        <title>Complete genome sequence of Euzebya sp. DY32-46 isolated from seawater of Pacific Ocean.</title>
        <authorList>
            <person name="Xu L."/>
            <person name="Wu Y.-H."/>
            <person name="Xu X.-W."/>
        </authorList>
    </citation>
    <scope>NUCLEOTIDE SEQUENCE [LARGE SCALE GENOMIC DNA]</scope>
    <source>
        <strain evidence="5 6">DY32-46</strain>
    </source>
</reference>
<keyword evidence="6" id="KW-1185">Reference proteome</keyword>
<evidence type="ECO:0000256" key="2">
    <source>
        <dbReference type="ARBA" id="ARBA00023186"/>
    </source>
</evidence>
<dbReference type="EMBL" id="CP031165">
    <property type="protein sequence ID" value="AXV08979.1"/>
    <property type="molecule type" value="Genomic_DNA"/>
</dbReference>
<sequence length="339" mass="36929">MTMVAAVPYLEKDAWTDVLRLPTAFSGYGSEPLVQMAAAAHGKTGFLQLHFELRNGRTHLIRNFSSGQQIVRQVHYLDTAIEDMAVVFIQNVGAGILQGDRLRVELVIGDGAKVLVANQGATKVMEMSRNYASQRVDVTVGEGAYAEVLMDPLIPASGSRLYNEVNLTVDPSAKLLYSEHLTPGRVGHGESWAFDLLYSRIRCHRPTGELIMADTNVLEPRRSAVTTPGLFGEFSDMSVMFAVAESHDAAPLADAMHENLQDIEGVVGSASVLPSEVGAHARMLGSGTTRTAAATQLSWQAARRQLLGVDTPPIYRIKHGFEPHVTRREGSKRRDSNGH</sequence>
<dbReference type="InterPro" id="IPR002669">
    <property type="entry name" value="UreD"/>
</dbReference>
<feature type="region of interest" description="Disordered" evidence="4">
    <location>
        <begin position="320"/>
        <end position="339"/>
    </location>
</feature>
<dbReference type="KEGG" id="euz:DVS28_a4313"/>
<dbReference type="AlphaFoldDB" id="A0A346Y3D2"/>
<comment type="function">
    <text evidence="3">Required for maturation of urease via the functional incorporation of the urease nickel metallocenter.</text>
</comment>
<gene>
    <name evidence="3" type="primary">ureD</name>
    <name evidence="5" type="ORF">DVS28_a4313</name>
</gene>
<evidence type="ECO:0000256" key="3">
    <source>
        <dbReference type="HAMAP-Rule" id="MF_01384"/>
    </source>
</evidence>
<keyword evidence="3" id="KW-0963">Cytoplasm</keyword>
<dbReference type="OrthoDB" id="9807968at2"/>
<dbReference type="Pfam" id="PF01774">
    <property type="entry name" value="UreD"/>
    <property type="match status" value="1"/>
</dbReference>
<evidence type="ECO:0000313" key="6">
    <source>
        <dbReference type="Proteomes" id="UP000264006"/>
    </source>
</evidence>
<comment type="subcellular location">
    <subcellularLocation>
        <location evidence="3">Cytoplasm</location>
    </subcellularLocation>
</comment>
<keyword evidence="3" id="KW-0996">Nickel insertion</keyword>
<organism evidence="5 6">
    <name type="scientific">Euzebya pacifica</name>
    <dbReference type="NCBI Taxonomy" id="1608957"/>
    <lineage>
        <taxon>Bacteria</taxon>
        <taxon>Bacillati</taxon>
        <taxon>Actinomycetota</taxon>
        <taxon>Nitriliruptoria</taxon>
        <taxon>Euzebyales</taxon>
    </lineage>
</organism>
<accession>A0A346Y3D2</accession>
<dbReference type="GO" id="GO:0005737">
    <property type="term" value="C:cytoplasm"/>
    <property type="evidence" value="ECO:0007669"/>
    <property type="project" value="UniProtKB-SubCell"/>
</dbReference>
<protein>
    <recommendedName>
        <fullName evidence="3">Urease accessory protein UreD</fullName>
    </recommendedName>
</protein>
<evidence type="ECO:0000256" key="1">
    <source>
        <dbReference type="ARBA" id="ARBA00007177"/>
    </source>
</evidence>
<evidence type="ECO:0000313" key="5">
    <source>
        <dbReference type="EMBL" id="AXV08979.1"/>
    </source>
</evidence>
<evidence type="ECO:0000256" key="4">
    <source>
        <dbReference type="SAM" id="MobiDB-lite"/>
    </source>
</evidence>
<proteinExistence type="inferred from homology"/>
<dbReference type="PANTHER" id="PTHR33643">
    <property type="entry name" value="UREASE ACCESSORY PROTEIN D"/>
    <property type="match status" value="1"/>
</dbReference>